<dbReference type="CDD" id="cd03768">
    <property type="entry name" value="SR_ResInv"/>
    <property type="match status" value="1"/>
</dbReference>
<dbReference type="PANTHER" id="PTHR30461">
    <property type="entry name" value="DNA-INVERTASE FROM LAMBDOID PROPHAGE"/>
    <property type="match status" value="1"/>
</dbReference>
<feature type="domain" description="Resolvase/invertase-type recombinase catalytic" evidence="2">
    <location>
        <begin position="1"/>
        <end position="144"/>
    </location>
</feature>
<dbReference type="RefSeq" id="WP_003014671.1">
    <property type="nucleotide sequence ID" value="NZ_AJMV01000020.1"/>
</dbReference>
<dbReference type="SMART" id="SM00857">
    <property type="entry name" value="Resolvase"/>
    <property type="match status" value="1"/>
</dbReference>
<evidence type="ECO:0000313" key="3">
    <source>
        <dbReference type="EMBL" id="EIG28699.1"/>
    </source>
</evidence>
<dbReference type="GO" id="GO:0003677">
    <property type="term" value="F:DNA binding"/>
    <property type="evidence" value="ECO:0007669"/>
    <property type="project" value="InterPro"/>
</dbReference>
<dbReference type="EMBL" id="AJMV01000020">
    <property type="protein sequence ID" value="EIG28699.1"/>
    <property type="molecule type" value="Genomic_DNA"/>
</dbReference>
<evidence type="ECO:0000256" key="1">
    <source>
        <dbReference type="ARBA" id="ARBA00009913"/>
    </source>
</evidence>
<evidence type="ECO:0000313" key="4">
    <source>
        <dbReference type="Proteomes" id="UP000003357"/>
    </source>
</evidence>
<dbReference type="PATRIC" id="fig|1095733.3.peg.239"/>
<dbReference type="InterPro" id="IPR036162">
    <property type="entry name" value="Resolvase-like_N_sf"/>
</dbReference>
<dbReference type="Proteomes" id="UP000003357">
    <property type="component" value="Unassembled WGS sequence"/>
</dbReference>
<name>I2NS88_STRPA</name>
<dbReference type="Gene3D" id="3.40.50.1390">
    <property type="entry name" value="Resolvase, N-terminal catalytic domain"/>
    <property type="match status" value="1"/>
</dbReference>
<dbReference type="PROSITE" id="PS51736">
    <property type="entry name" value="RECOMBINASES_3"/>
    <property type="match status" value="1"/>
</dbReference>
<proteinExistence type="inferred from homology"/>
<protein>
    <submittedName>
        <fullName evidence="3">Putative transposon DNA-invertase Bin3</fullName>
    </submittedName>
</protein>
<accession>I2NS88</accession>
<reference evidence="3 4" key="1">
    <citation type="submission" date="2012-04" db="EMBL/GenBank/DDBJ databases">
        <authorList>
            <person name="Harkins D.M."/>
            <person name="Madupu R."/>
            <person name="Durkin A.S."/>
            <person name="Torralba M."/>
            <person name="Methe B."/>
            <person name="Sutton G.G."/>
            <person name="Nelson K.E."/>
        </authorList>
    </citation>
    <scope>NUCLEOTIDE SEQUENCE [LARGE SCALE GENOMIC DNA]</scope>
    <source>
        <strain evidence="3 4">F0449</strain>
    </source>
</reference>
<dbReference type="SUPFAM" id="SSF53041">
    <property type="entry name" value="Resolvase-like"/>
    <property type="match status" value="1"/>
</dbReference>
<dbReference type="Pfam" id="PF00239">
    <property type="entry name" value="Resolvase"/>
    <property type="match status" value="1"/>
</dbReference>
<organism evidence="3 4">
    <name type="scientific">Streptococcus parasanguinis F0449</name>
    <dbReference type="NCBI Taxonomy" id="1095733"/>
    <lineage>
        <taxon>Bacteria</taxon>
        <taxon>Bacillati</taxon>
        <taxon>Bacillota</taxon>
        <taxon>Bacilli</taxon>
        <taxon>Lactobacillales</taxon>
        <taxon>Streptococcaceae</taxon>
        <taxon>Streptococcus</taxon>
    </lineage>
</organism>
<dbReference type="PANTHER" id="PTHR30461:SF26">
    <property type="entry name" value="RESOLVASE HOMOLOG YNEB"/>
    <property type="match status" value="1"/>
</dbReference>
<dbReference type="AlphaFoldDB" id="I2NS88"/>
<dbReference type="InterPro" id="IPR050639">
    <property type="entry name" value="SSR_resolvase"/>
</dbReference>
<dbReference type="InterPro" id="IPR006119">
    <property type="entry name" value="Resolv_N"/>
</dbReference>
<gene>
    <name evidence="3" type="ORF">HMPREF9971_1276</name>
</gene>
<evidence type="ECO:0000259" key="2">
    <source>
        <dbReference type="PROSITE" id="PS51736"/>
    </source>
</evidence>
<sequence>MKYGYARISTKGQKLDRQLQALEEVGCEKIITDKESGNSFARKGYRRLARQLRGGDELYIKSIDRLGRNYEEIIEQWHFLTVKKEIEIIVLDFPLLNTKEQVNGLTGKFLSDLVLQILSYVAQVERENIRKRQQEGIQIAKDKGVQFGRRSLEISDDAREILESYRNGEISSLRKCAKLIGVSHMTVAKWIKELE</sequence>
<comment type="similarity">
    <text evidence="1">Belongs to the site-specific recombinase resolvase family.</text>
</comment>
<dbReference type="GO" id="GO:0000150">
    <property type="term" value="F:DNA strand exchange activity"/>
    <property type="evidence" value="ECO:0007669"/>
    <property type="project" value="InterPro"/>
</dbReference>
<comment type="caution">
    <text evidence="3">The sequence shown here is derived from an EMBL/GenBank/DDBJ whole genome shotgun (WGS) entry which is preliminary data.</text>
</comment>